<keyword evidence="2" id="KW-0496">Mitochondrion</keyword>
<name>A0A5N5IVB5_9ROSI</name>
<accession>A0A5N5IVB5</accession>
<dbReference type="EMBL" id="VDCV01000020">
    <property type="protein sequence ID" value="KAB5511278.1"/>
    <property type="molecule type" value="Genomic_DNA"/>
</dbReference>
<comment type="caution">
    <text evidence="2">The sequence shown here is derived from an EMBL/GenBank/DDBJ whole genome shotgun (WGS) entry which is preliminary data.</text>
</comment>
<dbReference type="Proteomes" id="UP000326939">
    <property type="component" value="Mitochondrion MT"/>
</dbReference>
<protein>
    <submittedName>
        <fullName evidence="2">Uncharacterized protein</fullName>
    </submittedName>
</protein>
<proteinExistence type="predicted"/>
<sequence length="88" mass="9434">MTGPTHGGLFPSAADVRKVWEIVNHFPILPIDEVVSSSDAVRDAASLHSSLDAKIRLLIWARPGSASSRKDKKHSKKADLDGIGMATT</sequence>
<reference evidence="3" key="1">
    <citation type="journal article" date="2019" name="Gigascience">
        <title>De novo genome assembly of the endangered Acer yangbiense, a plant species with extremely small populations endemic to Yunnan Province, China.</title>
        <authorList>
            <person name="Yang J."/>
            <person name="Wariss H.M."/>
            <person name="Tao L."/>
            <person name="Zhang R."/>
            <person name="Yun Q."/>
            <person name="Hollingsworth P."/>
            <person name="Dao Z."/>
            <person name="Luo G."/>
            <person name="Guo H."/>
            <person name="Ma Y."/>
            <person name="Sun W."/>
        </authorList>
    </citation>
    <scope>NUCLEOTIDE SEQUENCE [LARGE SCALE GENOMIC DNA]</scope>
    <source>
        <strain evidence="3">cv. br00</strain>
    </source>
</reference>
<organism evidence="2 3">
    <name type="scientific">Salix brachista</name>
    <dbReference type="NCBI Taxonomy" id="2182728"/>
    <lineage>
        <taxon>Eukaryota</taxon>
        <taxon>Viridiplantae</taxon>
        <taxon>Streptophyta</taxon>
        <taxon>Embryophyta</taxon>
        <taxon>Tracheophyta</taxon>
        <taxon>Spermatophyta</taxon>
        <taxon>Magnoliopsida</taxon>
        <taxon>eudicotyledons</taxon>
        <taxon>Gunneridae</taxon>
        <taxon>Pentapetalae</taxon>
        <taxon>rosids</taxon>
        <taxon>fabids</taxon>
        <taxon>Malpighiales</taxon>
        <taxon>Salicaceae</taxon>
        <taxon>Saliceae</taxon>
        <taxon>Salix</taxon>
    </lineage>
</organism>
<evidence type="ECO:0000313" key="2">
    <source>
        <dbReference type="EMBL" id="KAB5511278.1"/>
    </source>
</evidence>
<evidence type="ECO:0000256" key="1">
    <source>
        <dbReference type="SAM" id="MobiDB-lite"/>
    </source>
</evidence>
<gene>
    <name evidence="2" type="ORF">DKX38_030073</name>
</gene>
<geneLocation type="mitochondrion" evidence="2"/>
<evidence type="ECO:0000313" key="3">
    <source>
        <dbReference type="Proteomes" id="UP000326939"/>
    </source>
</evidence>
<keyword evidence="3" id="KW-1185">Reference proteome</keyword>
<feature type="region of interest" description="Disordered" evidence="1">
    <location>
        <begin position="64"/>
        <end position="88"/>
    </location>
</feature>
<dbReference type="AlphaFoldDB" id="A0A5N5IVB5"/>